<dbReference type="SUPFAM" id="SSF88713">
    <property type="entry name" value="Glycoside hydrolase/deacetylase"/>
    <property type="match status" value="1"/>
</dbReference>
<proteinExistence type="predicted"/>
<gene>
    <name evidence="4" type="ORF">GT019_09895</name>
</gene>
<dbReference type="InterPro" id="IPR011330">
    <property type="entry name" value="Glyco_hydro/deAcase_b/a-brl"/>
</dbReference>
<organism evidence="4 5">
    <name type="scientific">Paenibacillus glycinis</name>
    <dbReference type="NCBI Taxonomy" id="2697035"/>
    <lineage>
        <taxon>Bacteria</taxon>
        <taxon>Bacillati</taxon>
        <taxon>Bacillota</taxon>
        <taxon>Bacilli</taxon>
        <taxon>Bacillales</taxon>
        <taxon>Paenibacillaceae</taxon>
        <taxon>Paenibacillus</taxon>
    </lineage>
</organism>
<evidence type="ECO:0000256" key="2">
    <source>
        <dbReference type="ARBA" id="ARBA00022801"/>
    </source>
</evidence>
<dbReference type="PANTHER" id="PTHR10587">
    <property type="entry name" value="GLYCOSYL TRANSFERASE-RELATED"/>
    <property type="match status" value="1"/>
</dbReference>
<name>A0ABW9XNP0_9BACL</name>
<keyword evidence="1" id="KW-0479">Metal-binding</keyword>
<dbReference type="InterPro" id="IPR050248">
    <property type="entry name" value="Polysacc_deacetylase_ArnD"/>
</dbReference>
<dbReference type="EMBL" id="JAAAMV010000005">
    <property type="protein sequence ID" value="NBD24186.1"/>
    <property type="molecule type" value="Genomic_DNA"/>
</dbReference>
<accession>A0ABW9XNP0</accession>
<dbReference type="InterPro" id="IPR002509">
    <property type="entry name" value="NODB_dom"/>
</dbReference>
<protein>
    <submittedName>
        <fullName evidence="4">Polysaccharide deacetylase family protein</fullName>
    </submittedName>
</protein>
<dbReference type="PROSITE" id="PS51677">
    <property type="entry name" value="NODB"/>
    <property type="match status" value="1"/>
</dbReference>
<feature type="domain" description="NodB homology" evidence="3">
    <location>
        <begin position="46"/>
        <end position="230"/>
    </location>
</feature>
<evidence type="ECO:0000256" key="1">
    <source>
        <dbReference type="ARBA" id="ARBA00022723"/>
    </source>
</evidence>
<evidence type="ECO:0000259" key="3">
    <source>
        <dbReference type="PROSITE" id="PS51677"/>
    </source>
</evidence>
<evidence type="ECO:0000313" key="5">
    <source>
        <dbReference type="Proteomes" id="UP000665561"/>
    </source>
</evidence>
<dbReference type="RefSeq" id="WP_161742991.1">
    <property type="nucleotide sequence ID" value="NZ_JAAAMV010000005.1"/>
</dbReference>
<dbReference type="Gene3D" id="3.20.20.370">
    <property type="entry name" value="Glycoside hydrolase/deacetylase"/>
    <property type="match status" value="1"/>
</dbReference>
<keyword evidence="2" id="KW-0378">Hydrolase</keyword>
<evidence type="ECO:0000313" key="4">
    <source>
        <dbReference type="EMBL" id="NBD24186.1"/>
    </source>
</evidence>
<dbReference type="PANTHER" id="PTHR10587:SF133">
    <property type="entry name" value="CHITIN DEACETYLASE 1-RELATED"/>
    <property type="match status" value="1"/>
</dbReference>
<keyword evidence="5" id="KW-1185">Reference proteome</keyword>
<dbReference type="Proteomes" id="UP000665561">
    <property type="component" value="Unassembled WGS sequence"/>
</dbReference>
<reference evidence="4 5" key="1">
    <citation type="submission" date="2020-01" db="EMBL/GenBank/DDBJ databases">
        <title>Paenibacillus soybeanensis sp. nov. isolated from the nodules of soybean (Glycine max(L.) Merr).</title>
        <authorList>
            <person name="Wang H."/>
        </authorList>
    </citation>
    <scope>NUCLEOTIDE SEQUENCE [LARGE SCALE GENOMIC DNA]</scope>
    <source>
        <strain evidence="4 5">T1</strain>
    </source>
</reference>
<comment type="caution">
    <text evidence="4">The sequence shown here is derived from an EMBL/GenBank/DDBJ whole genome shotgun (WGS) entry which is preliminary data.</text>
</comment>
<dbReference type="Pfam" id="PF01522">
    <property type="entry name" value="Polysacc_deac_1"/>
    <property type="match status" value="1"/>
</dbReference>
<sequence>MRHYLGRLVAVALCVVLLCGFQIPRKDRHFYESRGDIIWELPLERKELALTFDDGPDPGTTVQILDLLKQYHAKATFFVIGYRVEEYPDIVKREVAEGHEVANHTFNHVFFTRGVKSDTIRREIARTDRALVELTGKKPFLFRPPGGYYSDAMLDVAGKLGYTTVLWSWHQDTEDWRSPGVRHIVNKVLKNARNGDIVLLHDYVSGSSMHTVNALRIILPELERRGYRLVTVSELIADKTGELLPASNSSYRNSDFSKRAK</sequence>
<dbReference type="CDD" id="cd10917">
    <property type="entry name" value="CE4_NodB_like_6s_7s"/>
    <property type="match status" value="1"/>
</dbReference>